<gene>
    <name evidence="11" type="ORF">SAMN02745753_03371</name>
</gene>
<dbReference type="Gene3D" id="3.30.830.10">
    <property type="entry name" value="Metalloenzyme, LuxS/M16 peptidase-like"/>
    <property type="match status" value="4"/>
</dbReference>
<dbReference type="InterPro" id="IPR001431">
    <property type="entry name" value="Pept_M16_Zn_BS"/>
</dbReference>
<evidence type="ECO:0000256" key="5">
    <source>
        <dbReference type="ARBA" id="ARBA00022801"/>
    </source>
</evidence>
<dbReference type="Proteomes" id="UP000184517">
    <property type="component" value="Unassembled WGS sequence"/>
</dbReference>
<evidence type="ECO:0000256" key="8">
    <source>
        <dbReference type="RuleBase" id="RU004447"/>
    </source>
</evidence>
<feature type="domain" description="Peptidase M16 N-terminal" evidence="9">
    <location>
        <begin position="47"/>
        <end position="188"/>
    </location>
</feature>
<dbReference type="Pfam" id="PF00675">
    <property type="entry name" value="Peptidase_M16"/>
    <property type="match status" value="2"/>
</dbReference>
<keyword evidence="12" id="KW-1185">Reference proteome</keyword>
<evidence type="ECO:0000256" key="3">
    <source>
        <dbReference type="ARBA" id="ARBA00022670"/>
    </source>
</evidence>
<dbReference type="InterPro" id="IPR011765">
    <property type="entry name" value="Pept_M16_N"/>
</dbReference>
<keyword evidence="6" id="KW-0862">Zinc</keyword>
<keyword evidence="7" id="KW-0482">Metalloprotease</keyword>
<dbReference type="RefSeq" id="WP_072840838.1">
    <property type="nucleotide sequence ID" value="NZ_FQVF01000016.1"/>
</dbReference>
<keyword evidence="5" id="KW-0378">Hydrolase</keyword>
<evidence type="ECO:0000259" key="9">
    <source>
        <dbReference type="Pfam" id="PF00675"/>
    </source>
</evidence>
<feature type="domain" description="Peptidase M16 N-terminal" evidence="9">
    <location>
        <begin position="540"/>
        <end position="620"/>
    </location>
</feature>
<dbReference type="InterPro" id="IPR007863">
    <property type="entry name" value="Peptidase_M16_C"/>
</dbReference>
<feature type="domain" description="Peptidase M16 C-terminal" evidence="10">
    <location>
        <begin position="195"/>
        <end position="369"/>
    </location>
</feature>
<dbReference type="STRING" id="1122206.SAMN02745753_03371"/>
<keyword evidence="4" id="KW-0479">Metal-binding</keyword>
<evidence type="ECO:0000256" key="1">
    <source>
        <dbReference type="ARBA" id="ARBA00001947"/>
    </source>
</evidence>
<reference evidence="12" key="1">
    <citation type="submission" date="2016-11" db="EMBL/GenBank/DDBJ databases">
        <authorList>
            <person name="Varghese N."/>
            <person name="Submissions S."/>
        </authorList>
    </citation>
    <scope>NUCLEOTIDE SEQUENCE [LARGE SCALE GENOMIC DNA]</scope>
    <source>
        <strain evidence="12">DSM 16579</strain>
    </source>
</reference>
<organism evidence="11 12">
    <name type="scientific">Marinomonas polaris DSM 16579</name>
    <dbReference type="NCBI Taxonomy" id="1122206"/>
    <lineage>
        <taxon>Bacteria</taxon>
        <taxon>Pseudomonadati</taxon>
        <taxon>Pseudomonadota</taxon>
        <taxon>Gammaproteobacteria</taxon>
        <taxon>Oceanospirillales</taxon>
        <taxon>Oceanospirillaceae</taxon>
        <taxon>Marinomonas</taxon>
    </lineage>
</organism>
<evidence type="ECO:0000256" key="2">
    <source>
        <dbReference type="ARBA" id="ARBA00007261"/>
    </source>
</evidence>
<keyword evidence="3 11" id="KW-0645">Protease</keyword>
<dbReference type="EMBL" id="FQVF01000016">
    <property type="protein sequence ID" value="SHG15020.1"/>
    <property type="molecule type" value="Genomic_DNA"/>
</dbReference>
<evidence type="ECO:0000313" key="11">
    <source>
        <dbReference type="EMBL" id="SHG15020.1"/>
    </source>
</evidence>
<dbReference type="GO" id="GO:0046872">
    <property type="term" value="F:metal ion binding"/>
    <property type="evidence" value="ECO:0007669"/>
    <property type="project" value="UniProtKB-KW"/>
</dbReference>
<dbReference type="AlphaFoldDB" id="A0A1M5HGF4"/>
<dbReference type="InterPro" id="IPR050626">
    <property type="entry name" value="Peptidase_M16"/>
</dbReference>
<dbReference type="PROSITE" id="PS00143">
    <property type="entry name" value="INSULINASE"/>
    <property type="match status" value="1"/>
</dbReference>
<accession>A0A1M5HGF4</accession>
<proteinExistence type="inferred from homology"/>
<evidence type="ECO:0000259" key="10">
    <source>
        <dbReference type="Pfam" id="PF05193"/>
    </source>
</evidence>
<sequence length="912" mass="102750">MLRYIVFVLFVFVFSQTKASPELIRSWDGIYEYRLKNGMSILLAPDSDQKVIHADLVYLTGSLADPEGASGTAHFLEHMMFKGTTQRTGTQLIAGLQEQGIQFNATTSFDRTRYSAMFSADQRKLDFLLELEAERMVAPVFSESDMSAELEVVRQEITRAQNDSLAMFSQQLLAEAWDGKFYGRSVMGSYDELSNVTLKDLRQFHDHYYQPNNAVLVLTGGFEVDQALSSVNDLFAKIKPSFHVINRIEYMSPKNTGSTIQVQQGEINILALGYELPPSQDNRNDAVIILAEMLAGEPHGRLYHSLVTSGKAQSVFVIPQLFRQGGQVIIGAVLGQGQSMQVIQQELMVQIKRLQEEPILAEELARIQTSRRPLKDLILNDTASLSDVLSEAVAQDNWLLHFQRHDQVEKLVPSQVQTDIEKLFADKVPVVGMLLTTLAEELDSFSDKTQELSRNDRDVALVKADLTASASEKIMAEVEIPDVAEFNAYIRTIETSIQRGELSNGMKVALRSLPESEDLVRGHLNLRFGNIENLKGTQALSDLAGTLIIRGTQKRSYQELVDKVNQLGAGFQIMPKQGMLSVNFASPKENVTEVLHLISEVLREPAFPKSEFDLVKRQQMQALMTPVYQPSNVANRALQRYTEQDYPQYDIRRNIESNDMQQLLKKVTMEDVQQFHQDYYGAQYGEVALSGNFDSEQTKETLETLFGSWMSPSPYQSVIAKHRHQSPVRQEVRAGKTGGYYQGRIYFSANTDTEENVELFIVEHILGRNPLASRLGKRLREQEQLTYDIRSSIRVPTQGDHAFVSIRGDFSAGQGVRLADIVKEEVNRIAEFGISQYELDLAKSTILGKRRRALNDDKKILGLLPKQLAEGTKMETWAVRNKAYAEASLEKVNAAARRYFKANEMVEIIATP</sequence>
<dbReference type="PANTHER" id="PTHR43690">
    <property type="entry name" value="NARDILYSIN"/>
    <property type="match status" value="1"/>
</dbReference>
<comment type="similarity">
    <text evidence="2 8">Belongs to the peptidase M16 family.</text>
</comment>
<comment type="cofactor">
    <cofactor evidence="1">
        <name>Zn(2+)</name>
        <dbReference type="ChEBI" id="CHEBI:29105"/>
    </cofactor>
</comment>
<evidence type="ECO:0000313" key="12">
    <source>
        <dbReference type="Proteomes" id="UP000184517"/>
    </source>
</evidence>
<dbReference type="PANTHER" id="PTHR43690:SF17">
    <property type="entry name" value="PROTEIN YHJJ"/>
    <property type="match status" value="1"/>
</dbReference>
<evidence type="ECO:0000256" key="4">
    <source>
        <dbReference type="ARBA" id="ARBA00022723"/>
    </source>
</evidence>
<evidence type="ECO:0000256" key="6">
    <source>
        <dbReference type="ARBA" id="ARBA00022833"/>
    </source>
</evidence>
<dbReference type="SUPFAM" id="SSF63411">
    <property type="entry name" value="LuxS/MPP-like metallohydrolase"/>
    <property type="match status" value="4"/>
</dbReference>
<dbReference type="GO" id="GO:0004222">
    <property type="term" value="F:metalloendopeptidase activity"/>
    <property type="evidence" value="ECO:0007669"/>
    <property type="project" value="InterPro"/>
</dbReference>
<name>A0A1M5HGF4_9GAMM</name>
<feature type="domain" description="Peptidase M16 C-terminal" evidence="10">
    <location>
        <begin position="666"/>
        <end position="844"/>
    </location>
</feature>
<dbReference type="InterPro" id="IPR011249">
    <property type="entry name" value="Metalloenz_LuxS/M16"/>
</dbReference>
<dbReference type="GO" id="GO:0006508">
    <property type="term" value="P:proteolysis"/>
    <property type="evidence" value="ECO:0007669"/>
    <property type="project" value="UniProtKB-KW"/>
</dbReference>
<dbReference type="Pfam" id="PF05193">
    <property type="entry name" value="Peptidase_M16_C"/>
    <property type="match status" value="2"/>
</dbReference>
<protein>
    <submittedName>
        <fullName evidence="11">Zinc protease</fullName>
    </submittedName>
</protein>
<evidence type="ECO:0000256" key="7">
    <source>
        <dbReference type="ARBA" id="ARBA00023049"/>
    </source>
</evidence>